<proteinExistence type="predicted"/>
<keyword evidence="3" id="KW-1185">Reference proteome</keyword>
<organism evidence="2 3">
    <name type="scientific">Strigomonas culicis</name>
    <dbReference type="NCBI Taxonomy" id="28005"/>
    <lineage>
        <taxon>Eukaryota</taxon>
        <taxon>Discoba</taxon>
        <taxon>Euglenozoa</taxon>
        <taxon>Kinetoplastea</taxon>
        <taxon>Metakinetoplastina</taxon>
        <taxon>Trypanosomatida</taxon>
        <taxon>Trypanosomatidae</taxon>
        <taxon>Strigomonadinae</taxon>
        <taxon>Strigomonas</taxon>
    </lineage>
</organism>
<evidence type="ECO:0000313" key="3">
    <source>
        <dbReference type="Proteomes" id="UP000015354"/>
    </source>
</evidence>
<gene>
    <name evidence="2" type="ORF">STCU_11960</name>
</gene>
<reference evidence="2 3" key="1">
    <citation type="journal article" date="2013" name="PLoS ONE">
        <title>Predicting the Proteins of Angomonas deanei, Strigomonas culicis and Their Respective Endosymbionts Reveals New Aspects of the Trypanosomatidae Family.</title>
        <authorList>
            <person name="Motta M.C."/>
            <person name="Martins A.C."/>
            <person name="de Souza S.S."/>
            <person name="Catta-Preta C.M."/>
            <person name="Silva R."/>
            <person name="Klein C.C."/>
            <person name="de Almeida L.G."/>
            <person name="de Lima Cunha O."/>
            <person name="Ciapina L.P."/>
            <person name="Brocchi M."/>
            <person name="Colabardini A.C."/>
            <person name="de Araujo Lima B."/>
            <person name="Machado C.R."/>
            <person name="de Almeida Soares C.M."/>
            <person name="Probst C.M."/>
            <person name="de Menezes C.B."/>
            <person name="Thompson C.E."/>
            <person name="Bartholomeu D.C."/>
            <person name="Gradia D.F."/>
            <person name="Pavoni D.P."/>
            <person name="Grisard E.C."/>
            <person name="Fantinatti-Garboggini F."/>
            <person name="Marchini F.K."/>
            <person name="Rodrigues-Luiz G.F."/>
            <person name="Wagner G."/>
            <person name="Goldman G.H."/>
            <person name="Fietto J.L."/>
            <person name="Elias M.C."/>
            <person name="Goldman M.H."/>
            <person name="Sagot M.F."/>
            <person name="Pereira M."/>
            <person name="Stoco P.H."/>
            <person name="de Mendonca-Neto R.P."/>
            <person name="Teixeira S.M."/>
            <person name="Maciel T.E."/>
            <person name="de Oliveira Mendes T.A."/>
            <person name="Urmenyi T.P."/>
            <person name="de Souza W."/>
            <person name="Schenkman S."/>
            <person name="de Vasconcelos A.T."/>
        </authorList>
    </citation>
    <scope>NUCLEOTIDE SEQUENCE [LARGE SCALE GENOMIC DNA]</scope>
</reference>
<evidence type="ECO:0000313" key="2">
    <source>
        <dbReference type="EMBL" id="EPY15516.1"/>
    </source>
</evidence>
<dbReference type="EMBL" id="ATMH01012010">
    <property type="protein sequence ID" value="EPY15516.1"/>
    <property type="molecule type" value="Genomic_DNA"/>
</dbReference>
<feature type="chain" id="PRO_5004558516" evidence="1">
    <location>
        <begin position="26"/>
        <end position="126"/>
    </location>
</feature>
<keyword evidence="1" id="KW-0732">Signal</keyword>
<name>S9ULF2_9TRYP</name>
<dbReference type="Proteomes" id="UP000015354">
    <property type="component" value="Unassembled WGS sequence"/>
</dbReference>
<accession>S9ULF2</accession>
<evidence type="ECO:0000256" key="1">
    <source>
        <dbReference type="SAM" id="SignalP"/>
    </source>
</evidence>
<feature type="signal peptide" evidence="1">
    <location>
        <begin position="1"/>
        <end position="25"/>
    </location>
</feature>
<dbReference type="AlphaFoldDB" id="S9ULF2"/>
<protein>
    <submittedName>
        <fullName evidence="2">Uncharacterized protein</fullName>
    </submittedName>
</protein>
<sequence length="126" mass="13938">MQARCTASMLSLCASLFAHVSSISAHSSPFACASVLAGGRAGAGPSALASVGLLDIGFAFQRSLYNKLKREEKEGEKMERETIRTMNHTYTRFFMAEKKNTHKYRGGLPNYINNFKKKKKTSDNKP</sequence>
<comment type="caution">
    <text evidence="2">The sequence shown here is derived from an EMBL/GenBank/DDBJ whole genome shotgun (WGS) entry which is preliminary data.</text>
</comment>